<sequence>MLNPPPSPNTETSYSLTDNLLRASSPLSWTPHNSSNRYVDESNSAVRVAEESTGRIDQDWPAELGNICTEKLGKSGNGDDLCQGFGSGAGWKRVGSKDLGVQTSTRPQPISYSSSKSGVELPLPPSIATSHKSQSPVMPSITSPASAYSAKLPAGRSCGDSDIPNTADFEKRTK</sequence>
<protein>
    <submittedName>
        <fullName evidence="2">Uncharacterized protein</fullName>
    </submittedName>
</protein>
<dbReference type="AlphaFoldDB" id="A0A448WUU2"/>
<evidence type="ECO:0000256" key="1">
    <source>
        <dbReference type="SAM" id="MobiDB-lite"/>
    </source>
</evidence>
<keyword evidence="3" id="KW-1185">Reference proteome</keyword>
<feature type="compositionally biased region" description="Polar residues" evidence="1">
    <location>
        <begin position="127"/>
        <end position="146"/>
    </location>
</feature>
<proteinExistence type="predicted"/>
<organism evidence="2 3">
    <name type="scientific">Protopolystoma xenopodis</name>
    <dbReference type="NCBI Taxonomy" id="117903"/>
    <lineage>
        <taxon>Eukaryota</taxon>
        <taxon>Metazoa</taxon>
        <taxon>Spiralia</taxon>
        <taxon>Lophotrochozoa</taxon>
        <taxon>Platyhelminthes</taxon>
        <taxon>Monogenea</taxon>
        <taxon>Polyopisthocotylea</taxon>
        <taxon>Polystomatidea</taxon>
        <taxon>Polystomatidae</taxon>
        <taxon>Protopolystoma</taxon>
    </lineage>
</organism>
<comment type="caution">
    <text evidence="2">The sequence shown here is derived from an EMBL/GenBank/DDBJ whole genome shotgun (WGS) entry which is preliminary data.</text>
</comment>
<evidence type="ECO:0000313" key="3">
    <source>
        <dbReference type="Proteomes" id="UP000784294"/>
    </source>
</evidence>
<reference evidence="2" key="1">
    <citation type="submission" date="2018-11" db="EMBL/GenBank/DDBJ databases">
        <authorList>
            <consortium name="Pathogen Informatics"/>
        </authorList>
    </citation>
    <scope>NUCLEOTIDE SEQUENCE</scope>
</reference>
<feature type="region of interest" description="Disordered" evidence="1">
    <location>
        <begin position="88"/>
        <end position="174"/>
    </location>
</feature>
<feature type="compositionally biased region" description="Polar residues" evidence="1">
    <location>
        <begin position="101"/>
        <end position="117"/>
    </location>
</feature>
<dbReference type="Proteomes" id="UP000784294">
    <property type="component" value="Unassembled WGS sequence"/>
</dbReference>
<evidence type="ECO:0000313" key="2">
    <source>
        <dbReference type="EMBL" id="VEL20819.1"/>
    </source>
</evidence>
<dbReference type="EMBL" id="CAAALY010048152">
    <property type="protein sequence ID" value="VEL20819.1"/>
    <property type="molecule type" value="Genomic_DNA"/>
</dbReference>
<accession>A0A448WUU2</accession>
<gene>
    <name evidence="2" type="ORF">PXEA_LOCUS14259</name>
</gene>
<name>A0A448WUU2_9PLAT</name>